<evidence type="ECO:0000256" key="1">
    <source>
        <dbReference type="SAM" id="Phobius"/>
    </source>
</evidence>
<protein>
    <submittedName>
        <fullName evidence="2">Uncharacterized protein</fullName>
    </submittedName>
</protein>
<keyword evidence="1" id="KW-1133">Transmembrane helix</keyword>
<dbReference type="Proteomes" id="UP000187465">
    <property type="component" value="Unassembled WGS sequence"/>
</dbReference>
<sequence>MKGLFKGFNLYISIGCLFSIIIIIITQFVLNEIPEYFNGGARLGNILFNISMSYIVSFIFYIVLVYLPEEKKLTYIKKHIILLINDIEQINNSVKDNMKRTTGNTANMNDFTDIKNVMSKILANDLAPIVAFNSAISSYTWKQYLELMQSQIKDKCNGLFVYMPYLDPRLVSLLSNMIYSPFFKQVDMLKGAPVSQKTTIEYLSKSYIEFNEILRQLNKYK</sequence>
<gene>
    <name evidence="2" type="ORF">BJP51_16895</name>
</gene>
<name>A0A1R0XAF9_9BACL</name>
<dbReference type="RefSeq" id="WP_036684779.1">
    <property type="nucleotide sequence ID" value="NZ_MKQP01000019.1"/>
</dbReference>
<feature type="transmembrane region" description="Helical" evidence="1">
    <location>
        <begin position="7"/>
        <end position="26"/>
    </location>
</feature>
<evidence type="ECO:0000313" key="2">
    <source>
        <dbReference type="EMBL" id="OMD31925.1"/>
    </source>
</evidence>
<reference evidence="2 3" key="1">
    <citation type="submission" date="2016-10" db="EMBL/GenBank/DDBJ databases">
        <title>Paenibacillus species isolates.</title>
        <authorList>
            <person name="Beno S.M."/>
        </authorList>
    </citation>
    <scope>NUCLEOTIDE SEQUENCE [LARGE SCALE GENOMIC DNA]</scope>
    <source>
        <strain evidence="2 3">FSL H7-0604</strain>
    </source>
</reference>
<keyword evidence="1" id="KW-0472">Membrane</keyword>
<feature type="transmembrane region" description="Helical" evidence="1">
    <location>
        <begin position="46"/>
        <end position="67"/>
    </location>
</feature>
<keyword evidence="1" id="KW-0812">Transmembrane</keyword>
<organism evidence="2 3">
    <name type="scientific">Paenibacillus odorifer</name>
    <dbReference type="NCBI Taxonomy" id="189426"/>
    <lineage>
        <taxon>Bacteria</taxon>
        <taxon>Bacillati</taxon>
        <taxon>Bacillota</taxon>
        <taxon>Bacilli</taxon>
        <taxon>Bacillales</taxon>
        <taxon>Paenibacillaceae</taxon>
        <taxon>Paenibacillus</taxon>
    </lineage>
</organism>
<comment type="caution">
    <text evidence="2">The sequence shown here is derived from an EMBL/GenBank/DDBJ whole genome shotgun (WGS) entry which is preliminary data.</text>
</comment>
<dbReference type="EMBL" id="MKQP01000019">
    <property type="protein sequence ID" value="OMD31925.1"/>
    <property type="molecule type" value="Genomic_DNA"/>
</dbReference>
<dbReference type="AlphaFoldDB" id="A0A1R0XAF9"/>
<evidence type="ECO:0000313" key="3">
    <source>
        <dbReference type="Proteomes" id="UP000187465"/>
    </source>
</evidence>
<accession>A0A1R0XAF9</accession>
<proteinExistence type="predicted"/>